<dbReference type="Proteomes" id="UP000315010">
    <property type="component" value="Unassembled WGS sequence"/>
</dbReference>
<proteinExistence type="predicted"/>
<name>A0A5C5YPC9_9BACT</name>
<keyword evidence="1" id="KW-1133">Transmembrane helix</keyword>
<comment type="caution">
    <text evidence="2">The sequence shown here is derived from an EMBL/GenBank/DDBJ whole genome shotgun (WGS) entry which is preliminary data.</text>
</comment>
<evidence type="ECO:0000313" key="3">
    <source>
        <dbReference type="Proteomes" id="UP000315010"/>
    </source>
</evidence>
<organism evidence="2 3">
    <name type="scientific">Novipirellula herctigrandis</name>
    <dbReference type="NCBI Taxonomy" id="2527986"/>
    <lineage>
        <taxon>Bacteria</taxon>
        <taxon>Pseudomonadati</taxon>
        <taxon>Planctomycetota</taxon>
        <taxon>Planctomycetia</taxon>
        <taxon>Pirellulales</taxon>
        <taxon>Pirellulaceae</taxon>
        <taxon>Novipirellula</taxon>
    </lineage>
</organism>
<accession>A0A5C5YPC9</accession>
<dbReference type="EMBL" id="SJPJ01000002">
    <property type="protein sequence ID" value="TWT76679.1"/>
    <property type="molecule type" value="Genomic_DNA"/>
</dbReference>
<dbReference type="AlphaFoldDB" id="A0A5C5YPC9"/>
<evidence type="ECO:0000313" key="2">
    <source>
        <dbReference type="EMBL" id="TWT76679.1"/>
    </source>
</evidence>
<keyword evidence="3" id="KW-1185">Reference proteome</keyword>
<feature type="transmembrane region" description="Helical" evidence="1">
    <location>
        <begin position="12"/>
        <end position="31"/>
    </location>
</feature>
<keyword evidence="1" id="KW-0812">Transmembrane</keyword>
<reference evidence="2 3" key="1">
    <citation type="submission" date="2019-02" db="EMBL/GenBank/DDBJ databases">
        <title>Deep-cultivation of Planctomycetes and their phenomic and genomic characterization uncovers novel biology.</title>
        <authorList>
            <person name="Wiegand S."/>
            <person name="Jogler M."/>
            <person name="Boedeker C."/>
            <person name="Pinto D."/>
            <person name="Vollmers J."/>
            <person name="Rivas-Marin E."/>
            <person name="Kohn T."/>
            <person name="Peeters S.H."/>
            <person name="Heuer A."/>
            <person name="Rast P."/>
            <person name="Oberbeckmann S."/>
            <person name="Bunk B."/>
            <person name="Jeske O."/>
            <person name="Meyerdierks A."/>
            <person name="Storesund J.E."/>
            <person name="Kallscheuer N."/>
            <person name="Luecker S."/>
            <person name="Lage O.M."/>
            <person name="Pohl T."/>
            <person name="Merkel B.J."/>
            <person name="Hornburger P."/>
            <person name="Mueller R.-W."/>
            <person name="Bruemmer F."/>
            <person name="Labrenz M."/>
            <person name="Spormann A.M."/>
            <person name="Op Den Camp H."/>
            <person name="Overmann J."/>
            <person name="Amann R."/>
            <person name="Jetten M.S.M."/>
            <person name="Mascher T."/>
            <person name="Medema M.H."/>
            <person name="Devos D.P."/>
            <person name="Kaster A.-K."/>
            <person name="Ovreas L."/>
            <person name="Rohde M."/>
            <person name="Galperin M.Y."/>
            <person name="Jogler C."/>
        </authorList>
    </citation>
    <scope>NUCLEOTIDE SEQUENCE [LARGE SCALE GENOMIC DNA]</scope>
    <source>
        <strain evidence="2 3">CA13</strain>
    </source>
</reference>
<sequence length="125" mass="13669">MKPRSGVTLTELLVAATVVVTGMAIVAPLAIRSGRMWLETRAQHIAMDELSNQLEQIISLPANELPAELPRLAASDWATERLPGVQLNGERLGHDAVRVSINWTRVGDPKPIELIGWISPQETSE</sequence>
<protein>
    <recommendedName>
        <fullName evidence="4">Prepilin-type N-terminal cleavage/methylation domain-containing protein</fullName>
    </recommendedName>
</protein>
<dbReference type="RefSeq" id="WP_146404405.1">
    <property type="nucleotide sequence ID" value="NZ_SJPJ01000002.1"/>
</dbReference>
<evidence type="ECO:0000256" key="1">
    <source>
        <dbReference type="SAM" id="Phobius"/>
    </source>
</evidence>
<dbReference type="OrthoDB" id="279546at2"/>
<keyword evidence="1" id="KW-0472">Membrane</keyword>
<evidence type="ECO:0008006" key="4">
    <source>
        <dbReference type="Google" id="ProtNLM"/>
    </source>
</evidence>
<gene>
    <name evidence="2" type="ORF">CA13_71760</name>
</gene>